<reference evidence="9" key="1">
    <citation type="submission" date="2021-10" db="EMBL/GenBank/DDBJ databases">
        <title>Tropical sea cucumber genome reveals ecological adaptation and Cuvierian tubules defense mechanism.</title>
        <authorList>
            <person name="Chen T."/>
        </authorList>
    </citation>
    <scope>NUCLEOTIDE SEQUENCE</scope>
    <source>
        <strain evidence="9">Nanhai2018</strain>
        <tissue evidence="9">Muscle</tissue>
    </source>
</reference>
<dbReference type="PANTHER" id="PTHR23302:SF43">
    <property type="entry name" value="TMC DOMAIN-CONTAINING PROTEIN"/>
    <property type="match status" value="1"/>
</dbReference>
<evidence type="ECO:0000256" key="3">
    <source>
        <dbReference type="ARBA" id="ARBA00022692"/>
    </source>
</evidence>
<dbReference type="InterPro" id="IPR038900">
    <property type="entry name" value="TMC"/>
</dbReference>
<comment type="similarity">
    <text evidence="2">Belongs to the TMC family.</text>
</comment>
<feature type="transmembrane region" description="Helical" evidence="7">
    <location>
        <begin position="339"/>
        <end position="357"/>
    </location>
</feature>
<feature type="compositionally biased region" description="Basic residues" evidence="6">
    <location>
        <begin position="132"/>
        <end position="143"/>
    </location>
</feature>
<feature type="transmembrane region" description="Helical" evidence="7">
    <location>
        <begin position="270"/>
        <end position="294"/>
    </location>
</feature>
<organism evidence="9 10">
    <name type="scientific">Holothuria leucospilota</name>
    <name type="common">Black long sea cucumber</name>
    <name type="synonym">Mertensiothuria leucospilota</name>
    <dbReference type="NCBI Taxonomy" id="206669"/>
    <lineage>
        <taxon>Eukaryota</taxon>
        <taxon>Metazoa</taxon>
        <taxon>Echinodermata</taxon>
        <taxon>Eleutherozoa</taxon>
        <taxon>Echinozoa</taxon>
        <taxon>Holothuroidea</taxon>
        <taxon>Aspidochirotacea</taxon>
        <taxon>Aspidochirotida</taxon>
        <taxon>Holothuriidae</taxon>
        <taxon>Holothuria</taxon>
    </lineage>
</organism>
<keyword evidence="3 7" id="KW-0812">Transmembrane</keyword>
<accession>A0A9Q1H9P8</accession>
<feature type="region of interest" description="Disordered" evidence="6">
    <location>
        <begin position="129"/>
        <end position="156"/>
    </location>
</feature>
<proteinExistence type="inferred from homology"/>
<evidence type="ECO:0000256" key="2">
    <source>
        <dbReference type="ARBA" id="ARBA00006510"/>
    </source>
</evidence>
<feature type="transmembrane region" description="Helical" evidence="7">
    <location>
        <begin position="429"/>
        <end position="454"/>
    </location>
</feature>
<dbReference type="InterPro" id="IPR012496">
    <property type="entry name" value="TMC_dom"/>
</dbReference>
<comment type="caution">
    <text evidence="9">The sequence shown here is derived from an EMBL/GenBank/DDBJ whole genome shotgun (WGS) entry which is preliminary data.</text>
</comment>
<feature type="transmembrane region" description="Helical" evidence="7">
    <location>
        <begin position="501"/>
        <end position="525"/>
    </location>
</feature>
<sequence length="850" mass="96949">MGDGYVQSPIFPPTAMEDIDVEGYNYHGNRNYGYDESDMIPMQSAYHYSETEVDHPHHNEPYYHDDEGDPPQRRDSTSSSMSYVPSDDDLDDVKQREILAANLDDPNYILDLLPSRTLGRGILKSTGSSKWVRGHPSLRRRKGHASEEGADNMDSEQVEEIVSKIIKDTEKVDGTKGAAVKRRNTIRQISSSIKTKRTIRNEVAKKAKKKKAEKTSPFTACWYSVSYSLGGLKERISDWASSLSLWESSIKKIEGNYGSSVTSFFILLRWLLYLNIVVFLLTFCLIVIPELVYLNKHGQKPQREDFEFLDLITGGGWMANSSMFYGYYTNEQNKYNVSLAYLLVYSACYILILIVLIKSISQAYRQYFVTGDNTHGFYSSKVFTGWDFGVTSEETAKLKQRSIYLELAESLSLKVKDGKRSAWRKCGLFFLRIFTNLVVLAIIAGACILIIYMYQKNFSGTSIEVLSELAVPLLVAGYNLILPYMFTVITNVERYKNPRNALYMALFRVFLMKVVVLVTLIVFWLQQVNSCQGDINVEREAACQCWETFAGQEIYKLVIIDFIVQFLATALGELFFAIGRRFCCKGLTPPEFNIARNTMDLIQAQAYTWIGMYFSPLLMVICIIKVVLTFYVKRTSVLYNCKPSKQAWRASLAKTVFLIILYIFFGICGFSVGYILAQLKPSESCGPFRGEESPFSVLLNVVDQWTGFIETILKILTSPGFVLAIIIVLILAIYYFRTVKKGRRKIIKRLKQQITLEGKDKRFLLKRLRDVVSQKTVSTKDSMRHRRMAEQDQAHTGGKAHQYKKAKDQKQRGYQNVEVPHENVHSSDQHISYPGVTHLTVGSDIVFHSS</sequence>
<feature type="region of interest" description="Disordered" evidence="6">
    <location>
        <begin position="50"/>
        <end position="90"/>
    </location>
</feature>
<keyword evidence="4 7" id="KW-1133">Transmembrane helix</keyword>
<feature type="transmembrane region" description="Helical" evidence="7">
    <location>
        <begin position="652"/>
        <end position="677"/>
    </location>
</feature>
<dbReference type="GO" id="GO:0008381">
    <property type="term" value="F:mechanosensitive monoatomic ion channel activity"/>
    <property type="evidence" value="ECO:0007669"/>
    <property type="project" value="TreeGrafter"/>
</dbReference>
<name>A0A9Q1H9P8_HOLLE</name>
<keyword evidence="5 7" id="KW-0472">Membrane</keyword>
<keyword evidence="10" id="KW-1185">Reference proteome</keyword>
<gene>
    <name evidence="9" type="ORF">HOLleu_18767</name>
</gene>
<feature type="transmembrane region" description="Helical" evidence="7">
    <location>
        <begin position="606"/>
        <end position="631"/>
    </location>
</feature>
<dbReference type="Pfam" id="PF07810">
    <property type="entry name" value="TMC"/>
    <property type="match status" value="1"/>
</dbReference>
<dbReference type="GO" id="GO:0005886">
    <property type="term" value="C:plasma membrane"/>
    <property type="evidence" value="ECO:0007669"/>
    <property type="project" value="InterPro"/>
</dbReference>
<dbReference type="AlphaFoldDB" id="A0A9Q1H9P8"/>
<evidence type="ECO:0000313" key="10">
    <source>
        <dbReference type="Proteomes" id="UP001152320"/>
    </source>
</evidence>
<evidence type="ECO:0000256" key="5">
    <source>
        <dbReference type="ARBA" id="ARBA00023136"/>
    </source>
</evidence>
<feature type="transmembrane region" description="Helical" evidence="7">
    <location>
        <begin position="715"/>
        <end position="736"/>
    </location>
</feature>
<feature type="region of interest" description="Disordered" evidence="6">
    <location>
        <begin position="779"/>
        <end position="814"/>
    </location>
</feature>
<evidence type="ECO:0000256" key="1">
    <source>
        <dbReference type="ARBA" id="ARBA00004141"/>
    </source>
</evidence>
<evidence type="ECO:0000256" key="7">
    <source>
        <dbReference type="SAM" id="Phobius"/>
    </source>
</evidence>
<feature type="transmembrane region" description="Helical" evidence="7">
    <location>
        <begin position="469"/>
        <end position="489"/>
    </location>
</feature>
<comment type="subcellular location">
    <subcellularLocation>
        <location evidence="1">Membrane</location>
        <topology evidence="1">Multi-pass membrane protein</topology>
    </subcellularLocation>
</comment>
<dbReference type="PANTHER" id="PTHR23302">
    <property type="entry name" value="TRANSMEMBRANE CHANNEL-RELATED"/>
    <property type="match status" value="1"/>
</dbReference>
<evidence type="ECO:0000259" key="8">
    <source>
        <dbReference type="Pfam" id="PF07810"/>
    </source>
</evidence>
<dbReference type="OrthoDB" id="1936208at2759"/>
<evidence type="ECO:0000256" key="4">
    <source>
        <dbReference type="ARBA" id="ARBA00022989"/>
    </source>
</evidence>
<evidence type="ECO:0000313" key="9">
    <source>
        <dbReference type="EMBL" id="KAJ8037845.1"/>
    </source>
</evidence>
<evidence type="ECO:0000256" key="6">
    <source>
        <dbReference type="SAM" id="MobiDB-lite"/>
    </source>
</evidence>
<protein>
    <submittedName>
        <fullName evidence="9">Transmembrane channel-like protein 5</fullName>
    </submittedName>
</protein>
<dbReference type="EMBL" id="JAIZAY010000008">
    <property type="protein sequence ID" value="KAJ8037845.1"/>
    <property type="molecule type" value="Genomic_DNA"/>
</dbReference>
<feature type="compositionally biased region" description="Basic and acidic residues" evidence="6">
    <location>
        <begin position="50"/>
        <end position="76"/>
    </location>
</feature>
<feature type="domain" description="TMC" evidence="8">
    <location>
        <begin position="545"/>
        <end position="651"/>
    </location>
</feature>
<feature type="transmembrane region" description="Helical" evidence="7">
    <location>
        <begin position="306"/>
        <end position="327"/>
    </location>
</feature>
<dbReference type="Proteomes" id="UP001152320">
    <property type="component" value="Chromosome 8"/>
</dbReference>